<evidence type="ECO:0000313" key="1">
    <source>
        <dbReference type="EMBL" id="APG47202.1"/>
    </source>
</evidence>
<reference evidence="2" key="1">
    <citation type="submission" date="2016-07" db="EMBL/GenBank/DDBJ databases">
        <title>Phaeobacter portensis sp. nov., a tropodithietic acid producing bacterium isolated from a German harbor.</title>
        <authorList>
            <person name="Freese H.M."/>
            <person name="Bunk B."/>
            <person name="Breider S."/>
            <person name="Brinkhoff T."/>
        </authorList>
    </citation>
    <scope>NUCLEOTIDE SEQUENCE [LARGE SCALE GENOMIC DNA]</scope>
    <source>
        <strain evidence="2">P97</strain>
    </source>
</reference>
<evidence type="ECO:0008006" key="3">
    <source>
        <dbReference type="Google" id="ProtNLM"/>
    </source>
</evidence>
<dbReference type="STRING" id="1844006.PhaeoP97_01789"/>
<proteinExistence type="predicted"/>
<dbReference type="KEGG" id="php:PhaeoP97_01789"/>
<dbReference type="AlphaFoldDB" id="A0A1L3I587"/>
<evidence type="ECO:0000313" key="2">
    <source>
        <dbReference type="Proteomes" id="UP000183859"/>
    </source>
</evidence>
<sequence length="134" mass="13218">MTLSEQPAPAVNAYAANPYAGEVALGVNGETLALKLTLGALATLETRLRTGSLIDLVTRFESGGFSAADVLALLAAGLHGGGRTMSEADLAAADIDGGPMQAARTAAQLLARSFALPGEAGAQVSGQGPGSVAP</sequence>
<dbReference type="Pfam" id="PF11836">
    <property type="entry name" value="Phage_TAC_11"/>
    <property type="match status" value="1"/>
</dbReference>
<protein>
    <recommendedName>
        <fullName evidence="3">Gene transfer agent protein</fullName>
    </recommendedName>
</protein>
<accession>A0A1L3I587</accession>
<name>A0A1L3I587_9RHOB</name>
<dbReference type="EMBL" id="CP016364">
    <property type="protein sequence ID" value="APG47202.1"/>
    <property type="molecule type" value="Genomic_DNA"/>
</dbReference>
<gene>
    <name evidence="1" type="ORF">PhaeoP97_01789</name>
</gene>
<dbReference type="InterPro" id="IPR021791">
    <property type="entry name" value="Phage_TAC_11"/>
</dbReference>
<keyword evidence="2" id="KW-1185">Reference proteome</keyword>
<organism evidence="1 2">
    <name type="scientific">Phaeobacter porticola</name>
    <dbReference type="NCBI Taxonomy" id="1844006"/>
    <lineage>
        <taxon>Bacteria</taxon>
        <taxon>Pseudomonadati</taxon>
        <taxon>Pseudomonadota</taxon>
        <taxon>Alphaproteobacteria</taxon>
        <taxon>Rhodobacterales</taxon>
        <taxon>Roseobacteraceae</taxon>
        <taxon>Phaeobacter</taxon>
    </lineage>
</organism>
<dbReference type="RefSeq" id="WP_072504767.1">
    <property type="nucleotide sequence ID" value="NZ_CP016364.1"/>
</dbReference>
<dbReference type="Proteomes" id="UP000183859">
    <property type="component" value="Chromosome"/>
</dbReference>